<evidence type="ECO:0000256" key="2">
    <source>
        <dbReference type="ARBA" id="ARBA00022692"/>
    </source>
</evidence>
<keyword evidence="4 5" id="KW-0472">Membrane</keyword>
<dbReference type="Gene3D" id="2.40.50.140">
    <property type="entry name" value="Nucleic acid-binding proteins"/>
    <property type="match status" value="1"/>
</dbReference>
<evidence type="ECO:0000256" key="3">
    <source>
        <dbReference type="ARBA" id="ARBA00022989"/>
    </source>
</evidence>
<evidence type="ECO:0000256" key="4">
    <source>
        <dbReference type="ARBA" id="ARBA00023136"/>
    </source>
</evidence>
<evidence type="ECO:0000256" key="1">
    <source>
        <dbReference type="ARBA" id="ARBA00004141"/>
    </source>
</evidence>
<dbReference type="SUPFAM" id="SSF141322">
    <property type="entry name" value="NfeD domain-like"/>
    <property type="match status" value="1"/>
</dbReference>
<feature type="transmembrane region" description="Helical" evidence="5">
    <location>
        <begin position="6"/>
        <end position="24"/>
    </location>
</feature>
<keyword evidence="3 5" id="KW-1133">Transmembrane helix</keyword>
<accession>A0A8J3LZD5</accession>
<evidence type="ECO:0000259" key="6">
    <source>
        <dbReference type="Pfam" id="PF01957"/>
    </source>
</evidence>
<dbReference type="InterPro" id="IPR012340">
    <property type="entry name" value="NA-bd_OB-fold"/>
</dbReference>
<name>A0A8J3LZD5_9MICO</name>
<evidence type="ECO:0000313" key="7">
    <source>
        <dbReference type="EMBL" id="GHF09795.1"/>
    </source>
</evidence>
<dbReference type="PANTHER" id="PTHR33507">
    <property type="entry name" value="INNER MEMBRANE PROTEIN YBBJ"/>
    <property type="match status" value="1"/>
</dbReference>
<evidence type="ECO:0000256" key="5">
    <source>
        <dbReference type="SAM" id="Phobius"/>
    </source>
</evidence>
<feature type="domain" description="NfeD-like C-terminal" evidence="6">
    <location>
        <begin position="90"/>
        <end position="150"/>
    </location>
</feature>
<organism evidence="7 8">
    <name type="scientific">Pseudolysinimonas yzui</name>
    <dbReference type="NCBI Taxonomy" id="2708254"/>
    <lineage>
        <taxon>Bacteria</taxon>
        <taxon>Bacillati</taxon>
        <taxon>Actinomycetota</taxon>
        <taxon>Actinomycetes</taxon>
        <taxon>Micrococcales</taxon>
        <taxon>Microbacteriaceae</taxon>
        <taxon>Pseudolysinimonas</taxon>
    </lineage>
</organism>
<keyword evidence="2 5" id="KW-0812">Transmembrane</keyword>
<dbReference type="GO" id="GO:0005886">
    <property type="term" value="C:plasma membrane"/>
    <property type="evidence" value="ECO:0007669"/>
    <property type="project" value="TreeGrafter"/>
</dbReference>
<comment type="caution">
    <text evidence="7">The sequence shown here is derived from an EMBL/GenBank/DDBJ whole genome shotgun (WGS) entry which is preliminary data.</text>
</comment>
<dbReference type="PANTHER" id="PTHR33507:SF3">
    <property type="entry name" value="INNER MEMBRANE PROTEIN YBBJ"/>
    <property type="match status" value="1"/>
</dbReference>
<keyword evidence="8" id="KW-1185">Reference proteome</keyword>
<proteinExistence type="predicted"/>
<dbReference type="EMBL" id="BNAI01000001">
    <property type="protein sequence ID" value="GHF09795.1"/>
    <property type="molecule type" value="Genomic_DNA"/>
</dbReference>
<dbReference type="InterPro" id="IPR052165">
    <property type="entry name" value="Membrane_assoc_protease"/>
</dbReference>
<protein>
    <submittedName>
        <fullName evidence="7">Membrane protein</fullName>
    </submittedName>
</protein>
<comment type="subcellular location">
    <subcellularLocation>
        <location evidence="1">Membrane</location>
        <topology evidence="1">Multi-pass membrane protein</topology>
    </subcellularLocation>
</comment>
<evidence type="ECO:0000313" key="8">
    <source>
        <dbReference type="Proteomes" id="UP000617531"/>
    </source>
</evidence>
<sequence>MSGEFLVQWGWVLWLALILIFVIIEVFTLDFTFLMLAGGSLGGLVAGFFQAPLWAQIVVAGILALLLLFVVRPPLLRAFRKGGDPTLSNVEALVGLTGVVVTENASRSQVKLANGETWTARLVDGLDGELIEGDRVVVTAIEGATAVVVPAPRKEGQIS</sequence>
<reference evidence="7" key="1">
    <citation type="journal article" date="2014" name="Int. J. Syst. Evol. Microbiol.">
        <title>Complete genome sequence of Corynebacterium casei LMG S-19264T (=DSM 44701T), isolated from a smear-ripened cheese.</title>
        <authorList>
            <consortium name="US DOE Joint Genome Institute (JGI-PGF)"/>
            <person name="Walter F."/>
            <person name="Albersmeier A."/>
            <person name="Kalinowski J."/>
            <person name="Ruckert C."/>
        </authorList>
    </citation>
    <scope>NUCLEOTIDE SEQUENCE</scope>
    <source>
        <strain evidence="7">CGMCC 1.16548</strain>
    </source>
</reference>
<dbReference type="AlphaFoldDB" id="A0A8J3LZD5"/>
<gene>
    <name evidence="7" type="ORF">GCM10011600_08560</name>
</gene>
<dbReference type="RefSeq" id="WP_191282091.1">
    <property type="nucleotide sequence ID" value="NZ_BNAI01000001.1"/>
</dbReference>
<dbReference type="InterPro" id="IPR002810">
    <property type="entry name" value="NfeD-like_C"/>
</dbReference>
<dbReference type="Proteomes" id="UP000617531">
    <property type="component" value="Unassembled WGS sequence"/>
</dbReference>
<reference evidence="7" key="2">
    <citation type="submission" date="2020-09" db="EMBL/GenBank/DDBJ databases">
        <authorList>
            <person name="Sun Q."/>
            <person name="Zhou Y."/>
        </authorList>
    </citation>
    <scope>NUCLEOTIDE SEQUENCE</scope>
    <source>
        <strain evidence="7">CGMCC 1.16548</strain>
    </source>
</reference>
<dbReference type="Pfam" id="PF01957">
    <property type="entry name" value="NfeD"/>
    <property type="match status" value="1"/>
</dbReference>
<feature type="transmembrane region" description="Helical" evidence="5">
    <location>
        <begin position="54"/>
        <end position="71"/>
    </location>
</feature>